<proteinExistence type="predicted"/>
<accession>A0A1I4FBZ5</accession>
<evidence type="ECO:0000256" key="1">
    <source>
        <dbReference type="SAM" id="Phobius"/>
    </source>
</evidence>
<feature type="transmembrane region" description="Helical" evidence="1">
    <location>
        <begin position="402"/>
        <end position="423"/>
    </location>
</feature>
<feature type="transmembrane region" description="Helical" evidence="1">
    <location>
        <begin position="175"/>
        <end position="194"/>
    </location>
</feature>
<feature type="transmembrane region" description="Helical" evidence="1">
    <location>
        <begin position="129"/>
        <end position="155"/>
    </location>
</feature>
<gene>
    <name evidence="2" type="ORF">SAMN05192579_11619</name>
</gene>
<keyword evidence="1" id="KW-0472">Membrane</keyword>
<evidence type="ECO:0000313" key="2">
    <source>
        <dbReference type="EMBL" id="SFL13911.1"/>
    </source>
</evidence>
<dbReference type="AlphaFoldDB" id="A0A1I4FBZ5"/>
<feature type="transmembrane region" description="Helical" evidence="1">
    <location>
        <begin position="28"/>
        <end position="49"/>
    </location>
</feature>
<feature type="transmembrane region" description="Helical" evidence="1">
    <location>
        <begin position="61"/>
        <end position="83"/>
    </location>
</feature>
<sequence length="505" mass="54694">MDMNASDSPRIALGSALLAPWRSSRRSLHWLMLFLMLGCSLGAMAIGVYSSKPHWWLASTMVYCFSVGFAWAFWMPTMLLLAIDARRLRLPGMQRAAALGLWLYALPSLLLPVLVLGACGADMRYVAELVALAMAGGMAFVLLPRWCAMVIGFAPALGSGLHRLAHLPPWSDPRWLVWGMAALLVLLLIDALRWRQLLRSDADKELGFTSSMLLQLRRQGGTGGWNGLQQLDGGQLIRQRPDWMQPRANLGKVGPQSPVRALRVALGGWYMPKTLAGHLRATAPVLLPILLYIPVMAFMQAGEARHGHAVRSVLLSIGIGVVGWLGVFGGLMLAAMAALVIHQRWKRVNAELPLLALLPGLGDARACRHALLHAAFGAPVKAQLLLLACVLAAAIVMHLPPLAILLVALAQFAAIGAMAAQVLCTLGGRQLHMGVLAPIYVVLTVLFCLSTFVPLLGTDNHPWDGLAPLEHGLLACWVVLVAALLWLARRGWRGLLARPHPFLAN</sequence>
<reference evidence="3" key="1">
    <citation type="submission" date="2016-10" db="EMBL/GenBank/DDBJ databases">
        <authorList>
            <person name="Varghese N."/>
            <person name="Submissions S."/>
        </authorList>
    </citation>
    <scope>NUCLEOTIDE SEQUENCE [LARGE SCALE GENOMIC DNA]</scope>
    <source>
        <strain evidence="3">MO64</strain>
    </source>
</reference>
<feature type="transmembrane region" description="Helical" evidence="1">
    <location>
        <begin position="371"/>
        <end position="396"/>
    </location>
</feature>
<feature type="transmembrane region" description="Helical" evidence="1">
    <location>
        <begin position="281"/>
        <end position="301"/>
    </location>
</feature>
<dbReference type="EMBL" id="FOSR01000016">
    <property type="protein sequence ID" value="SFL13911.1"/>
    <property type="molecule type" value="Genomic_DNA"/>
</dbReference>
<keyword evidence="3" id="KW-1185">Reference proteome</keyword>
<feature type="transmembrane region" description="Helical" evidence="1">
    <location>
        <begin position="469"/>
        <end position="488"/>
    </location>
</feature>
<protein>
    <recommendedName>
        <fullName evidence="4">ABC-2 type transport system permease protein</fullName>
    </recommendedName>
</protein>
<feature type="transmembrane region" description="Helical" evidence="1">
    <location>
        <begin position="95"/>
        <end position="117"/>
    </location>
</feature>
<organism evidence="2 3">
    <name type="scientific">Rhodanobacter glycinis</name>
    <dbReference type="NCBI Taxonomy" id="582702"/>
    <lineage>
        <taxon>Bacteria</taxon>
        <taxon>Pseudomonadati</taxon>
        <taxon>Pseudomonadota</taxon>
        <taxon>Gammaproteobacteria</taxon>
        <taxon>Lysobacterales</taxon>
        <taxon>Rhodanobacteraceae</taxon>
        <taxon>Rhodanobacter</taxon>
    </lineage>
</organism>
<name>A0A1I4FBZ5_9GAMM</name>
<keyword evidence="1" id="KW-0812">Transmembrane</keyword>
<feature type="transmembrane region" description="Helical" evidence="1">
    <location>
        <begin position="435"/>
        <end position="457"/>
    </location>
</feature>
<dbReference type="Proteomes" id="UP000198725">
    <property type="component" value="Unassembled WGS sequence"/>
</dbReference>
<feature type="transmembrane region" description="Helical" evidence="1">
    <location>
        <begin position="313"/>
        <end position="341"/>
    </location>
</feature>
<keyword evidence="1" id="KW-1133">Transmembrane helix</keyword>
<evidence type="ECO:0008006" key="4">
    <source>
        <dbReference type="Google" id="ProtNLM"/>
    </source>
</evidence>
<evidence type="ECO:0000313" key="3">
    <source>
        <dbReference type="Proteomes" id="UP000198725"/>
    </source>
</evidence>